<dbReference type="Proteomes" id="UP000268313">
    <property type="component" value="Unassembled WGS sequence"/>
</dbReference>
<dbReference type="Pfam" id="PF00005">
    <property type="entry name" value="ABC_tran"/>
    <property type="match status" value="1"/>
</dbReference>
<dbReference type="InterPro" id="IPR027417">
    <property type="entry name" value="P-loop_NTPase"/>
</dbReference>
<keyword evidence="5 8" id="KW-0067">ATP-binding</keyword>
<reference evidence="9" key="1">
    <citation type="submission" date="2018-09" db="EMBL/GenBank/DDBJ databases">
        <authorList>
            <person name="Livingstone P.G."/>
            <person name="Whitworth D.E."/>
        </authorList>
    </citation>
    <scope>NUCLEOTIDE SEQUENCE [LARGE SCALE GENOMIC DNA]</scope>
    <source>
        <strain evidence="9">CA043D</strain>
    </source>
</reference>
<protein>
    <submittedName>
        <fullName evidence="8">ABC transporter ATP-binding protein</fullName>
    </submittedName>
</protein>
<dbReference type="AlphaFoldDB" id="A0A3A8K9J5"/>
<dbReference type="InterPro" id="IPR003439">
    <property type="entry name" value="ABC_transporter-like_ATP-bd"/>
</dbReference>
<keyword evidence="3" id="KW-0536">Nodulation</keyword>
<evidence type="ECO:0000256" key="5">
    <source>
        <dbReference type="ARBA" id="ARBA00022840"/>
    </source>
</evidence>
<dbReference type="SMART" id="SM00382">
    <property type="entry name" value="AAA"/>
    <property type="match status" value="1"/>
</dbReference>
<accession>A0A3A8K9J5</accession>
<evidence type="ECO:0000259" key="7">
    <source>
        <dbReference type="PROSITE" id="PS50893"/>
    </source>
</evidence>
<dbReference type="EMBL" id="RAWE01000024">
    <property type="protein sequence ID" value="RKH04878.1"/>
    <property type="molecule type" value="Genomic_DNA"/>
</dbReference>
<feature type="compositionally biased region" description="Basic and acidic residues" evidence="6">
    <location>
        <begin position="1"/>
        <end position="15"/>
    </location>
</feature>
<organism evidence="8 9">
    <name type="scientific">Corallococcus carmarthensis</name>
    <dbReference type="NCBI Taxonomy" id="2316728"/>
    <lineage>
        <taxon>Bacteria</taxon>
        <taxon>Pseudomonadati</taxon>
        <taxon>Myxococcota</taxon>
        <taxon>Myxococcia</taxon>
        <taxon>Myxococcales</taxon>
        <taxon>Cystobacterineae</taxon>
        <taxon>Myxococcaceae</taxon>
        <taxon>Corallococcus</taxon>
    </lineage>
</organism>
<evidence type="ECO:0000256" key="6">
    <source>
        <dbReference type="SAM" id="MobiDB-lite"/>
    </source>
</evidence>
<evidence type="ECO:0000256" key="4">
    <source>
        <dbReference type="ARBA" id="ARBA00022741"/>
    </source>
</evidence>
<evidence type="ECO:0000256" key="3">
    <source>
        <dbReference type="ARBA" id="ARBA00022458"/>
    </source>
</evidence>
<dbReference type="GO" id="GO:0005524">
    <property type="term" value="F:ATP binding"/>
    <property type="evidence" value="ECO:0007669"/>
    <property type="project" value="UniProtKB-KW"/>
</dbReference>
<dbReference type="PROSITE" id="PS50893">
    <property type="entry name" value="ABC_TRANSPORTER_2"/>
    <property type="match status" value="1"/>
</dbReference>
<evidence type="ECO:0000256" key="1">
    <source>
        <dbReference type="ARBA" id="ARBA00005417"/>
    </source>
</evidence>
<dbReference type="InterPro" id="IPR050763">
    <property type="entry name" value="ABC_transporter_ATP-binding"/>
</dbReference>
<gene>
    <name evidence="8" type="ORF">D7X32_09805</name>
</gene>
<comment type="similarity">
    <text evidence="1">Belongs to the ABC transporter superfamily.</text>
</comment>
<evidence type="ECO:0000313" key="8">
    <source>
        <dbReference type="EMBL" id="RKH04878.1"/>
    </source>
</evidence>
<name>A0A3A8K9J5_9BACT</name>
<feature type="region of interest" description="Disordered" evidence="6">
    <location>
        <begin position="1"/>
        <end position="24"/>
    </location>
</feature>
<dbReference type="GO" id="GO:0016887">
    <property type="term" value="F:ATP hydrolysis activity"/>
    <property type="evidence" value="ECO:0007669"/>
    <property type="project" value="InterPro"/>
</dbReference>
<dbReference type="InterPro" id="IPR003593">
    <property type="entry name" value="AAA+_ATPase"/>
</dbReference>
<dbReference type="PANTHER" id="PTHR42711:SF5">
    <property type="entry name" value="ABC TRANSPORTER ATP-BINDING PROTEIN NATA"/>
    <property type="match status" value="1"/>
</dbReference>
<keyword evidence="4" id="KW-0547">Nucleotide-binding</keyword>
<keyword evidence="2" id="KW-0813">Transport</keyword>
<feature type="domain" description="ABC transporter" evidence="7">
    <location>
        <begin position="36"/>
        <end position="262"/>
    </location>
</feature>
<dbReference type="SUPFAM" id="SSF52540">
    <property type="entry name" value="P-loop containing nucleoside triphosphate hydrolases"/>
    <property type="match status" value="1"/>
</dbReference>
<keyword evidence="9" id="KW-1185">Reference proteome</keyword>
<dbReference type="PANTHER" id="PTHR42711">
    <property type="entry name" value="ABC TRANSPORTER ATP-BINDING PROTEIN"/>
    <property type="match status" value="1"/>
</dbReference>
<comment type="caution">
    <text evidence="8">The sequence shown here is derived from an EMBL/GenBank/DDBJ whole genome shotgun (WGS) entry which is preliminary data.</text>
</comment>
<evidence type="ECO:0000256" key="2">
    <source>
        <dbReference type="ARBA" id="ARBA00022448"/>
    </source>
</evidence>
<dbReference type="Gene3D" id="3.40.50.300">
    <property type="entry name" value="P-loop containing nucleotide triphosphate hydrolases"/>
    <property type="match status" value="1"/>
</dbReference>
<proteinExistence type="inferred from homology"/>
<sequence>MTDKNTFPEKADFQDPIKTPGRLRQSMGTAHGTVLLSAERLSFAFTPGTPVLRDVSLHLKGGTSVGLLGANGAGKTTLLGALTGTLRGTTGGSVRLDVGGLPARRAIGFATQAIALYPVLTVEENVGHLARLLLGRGEAKAAIERTLEEFALGPIARTRVHHLSGGQRRLVHLAASFVHAPPIRLLDEPTVALDFEARQLVVRRVRAWREEGAAVLVTAHYPEDIEELSTELVLLRDGKTRDLGALGTVLSSQARTLSLRGARPVSPPADASWELTLATSSLEEVRSKLGEVPSDVHLSELRLSGNRLRDILLRDPSLSAFARESEGP</sequence>
<evidence type="ECO:0000313" key="9">
    <source>
        <dbReference type="Proteomes" id="UP000268313"/>
    </source>
</evidence>